<comment type="subcellular location">
    <subcellularLocation>
        <location evidence="1">Cell projection</location>
        <location evidence="1">Cilium</location>
    </subcellularLocation>
</comment>
<dbReference type="InterPro" id="IPR051885">
    <property type="entry name" value="CC_CF"/>
</dbReference>
<evidence type="ECO:0000256" key="4">
    <source>
        <dbReference type="ARBA" id="ARBA00023273"/>
    </source>
</evidence>
<keyword evidence="3 7" id="KW-0175">Coiled coil</keyword>
<proteinExistence type="inferred from homology"/>
<dbReference type="Pfam" id="PF13870">
    <property type="entry name" value="CCDC113_CCDC96_CC"/>
    <property type="match status" value="1"/>
</dbReference>
<evidence type="ECO:0000313" key="10">
    <source>
        <dbReference type="Proteomes" id="UP000699462"/>
    </source>
</evidence>
<accession>A0A8T0DFV5</accession>
<keyword evidence="2" id="KW-0970">Cilium biogenesis/degradation</keyword>
<comment type="caution">
    <text evidence="9">The sequence shown here is derived from an EMBL/GenBank/DDBJ whole genome shotgun (WGS) entry which is preliminary data.</text>
</comment>
<dbReference type="AlphaFoldDB" id="A0A8T0DFV5"/>
<feature type="coiled-coil region" evidence="7">
    <location>
        <begin position="68"/>
        <end position="95"/>
    </location>
</feature>
<keyword evidence="10" id="KW-1185">Reference proteome</keyword>
<reference evidence="9 10" key="1">
    <citation type="submission" date="2019-07" db="EMBL/GenBank/DDBJ databases">
        <title>Annotation for the trematode Paragonimus westermani.</title>
        <authorList>
            <person name="Choi Y.-J."/>
        </authorList>
    </citation>
    <scope>NUCLEOTIDE SEQUENCE [LARGE SCALE GENOMIC DNA]</scope>
    <source>
        <strain evidence="9">180907_Pwestermani</strain>
    </source>
</reference>
<protein>
    <recommendedName>
        <fullName evidence="6">Cilia- and flagella-associated protein 263</fullName>
    </recommendedName>
</protein>
<comment type="similarity">
    <text evidence="5">Belongs to the CFAP263 family.</text>
</comment>
<dbReference type="EMBL" id="JTDF01006047">
    <property type="protein sequence ID" value="KAF8565824.1"/>
    <property type="molecule type" value="Genomic_DNA"/>
</dbReference>
<evidence type="ECO:0000259" key="8">
    <source>
        <dbReference type="Pfam" id="PF13870"/>
    </source>
</evidence>
<gene>
    <name evidence="9" type="ORF">P879_07276</name>
</gene>
<name>A0A8T0DFV5_9TREM</name>
<evidence type="ECO:0000256" key="3">
    <source>
        <dbReference type="ARBA" id="ARBA00023054"/>
    </source>
</evidence>
<evidence type="ECO:0000256" key="2">
    <source>
        <dbReference type="ARBA" id="ARBA00022794"/>
    </source>
</evidence>
<dbReference type="GO" id="GO:0005930">
    <property type="term" value="C:axoneme"/>
    <property type="evidence" value="ECO:0007669"/>
    <property type="project" value="TreeGrafter"/>
</dbReference>
<evidence type="ECO:0000256" key="7">
    <source>
        <dbReference type="SAM" id="Coils"/>
    </source>
</evidence>
<evidence type="ECO:0000256" key="5">
    <source>
        <dbReference type="ARBA" id="ARBA00044506"/>
    </source>
</evidence>
<sequence length="253" mass="29550">MTQKLPLLNPLKAKIEELNIRFEENKRSVADFGKVVVKEGYNDRIKSVCAEKFVRFSEELLCQRDTTIDKLRLKNNALDGQLKKLRRHLRQKEELGDVLHAVDFEQLKIDNTKCLAQIDEKNQIIQKLKLIAGRTQQVLNSLKNKLNEALQGGKRLEAEINQRLDIIRRSKNEMIIVKKEYAHENLINKNFYEQKSSYTVPSVLDFVRMKNEEREMARQESIYNRRLKIAEMALARHKKVWTQALHGGATAKV</sequence>
<dbReference type="OrthoDB" id="10259713at2759"/>
<organism evidence="9 10">
    <name type="scientific">Paragonimus westermani</name>
    <dbReference type="NCBI Taxonomy" id="34504"/>
    <lineage>
        <taxon>Eukaryota</taxon>
        <taxon>Metazoa</taxon>
        <taxon>Spiralia</taxon>
        <taxon>Lophotrochozoa</taxon>
        <taxon>Platyhelminthes</taxon>
        <taxon>Trematoda</taxon>
        <taxon>Digenea</taxon>
        <taxon>Plagiorchiida</taxon>
        <taxon>Troglotremata</taxon>
        <taxon>Troglotrematidae</taxon>
        <taxon>Paragonimus</taxon>
    </lineage>
</organism>
<dbReference type="GO" id="GO:0060271">
    <property type="term" value="P:cilium assembly"/>
    <property type="evidence" value="ECO:0007669"/>
    <property type="project" value="TreeGrafter"/>
</dbReference>
<dbReference type="Proteomes" id="UP000699462">
    <property type="component" value="Unassembled WGS sequence"/>
</dbReference>
<keyword evidence="4" id="KW-0966">Cell projection</keyword>
<dbReference type="PANTHER" id="PTHR15654">
    <property type="entry name" value="COILED-COIL DOMAIN-CONTAINING PROTEIN 113-RELATED"/>
    <property type="match status" value="1"/>
</dbReference>
<feature type="domain" description="CCDC113/CCDC96 coiled-coil" evidence="8">
    <location>
        <begin position="63"/>
        <end position="235"/>
    </location>
</feature>
<evidence type="ECO:0000313" key="9">
    <source>
        <dbReference type="EMBL" id="KAF8565824.1"/>
    </source>
</evidence>
<dbReference type="PANTHER" id="PTHR15654:SF2">
    <property type="entry name" value="COILED-COIL DOMAIN-CONTAINING PROTEIN 113"/>
    <property type="match status" value="1"/>
</dbReference>
<evidence type="ECO:0000256" key="1">
    <source>
        <dbReference type="ARBA" id="ARBA00004138"/>
    </source>
</evidence>
<dbReference type="GO" id="GO:0036064">
    <property type="term" value="C:ciliary basal body"/>
    <property type="evidence" value="ECO:0007669"/>
    <property type="project" value="TreeGrafter"/>
</dbReference>
<dbReference type="InterPro" id="IPR025254">
    <property type="entry name" value="CCDC113/CCDC96_CC"/>
</dbReference>
<evidence type="ECO:0000256" key="6">
    <source>
        <dbReference type="ARBA" id="ARBA00044798"/>
    </source>
</evidence>